<name>A0ABM5LYD9_BACA1</name>
<protein>
    <submittedName>
        <fullName evidence="1">Uncharacterized protein</fullName>
    </submittedName>
</protein>
<proteinExistence type="predicted"/>
<dbReference type="Proteomes" id="UP000006867">
    <property type="component" value="Chromosome"/>
</dbReference>
<sequence>MSRAKQNKSRKKRLLMVWDKDGVLFKKRFFDAALCK</sequence>
<dbReference type="EMBL" id="CP002207">
    <property type="protein sequence ID" value="ADP32745.1"/>
    <property type="molecule type" value="Genomic_DNA"/>
</dbReference>
<organism evidence="1 2">
    <name type="scientific">Bacillus atrophaeus (strain 1942)</name>
    <dbReference type="NCBI Taxonomy" id="720555"/>
    <lineage>
        <taxon>Bacteria</taxon>
        <taxon>Bacillati</taxon>
        <taxon>Bacillota</taxon>
        <taxon>Bacilli</taxon>
        <taxon>Bacillales</taxon>
        <taxon>Bacillaceae</taxon>
        <taxon>Bacillus</taxon>
    </lineage>
</organism>
<accession>A0ABM5LYD9</accession>
<evidence type="ECO:0000313" key="2">
    <source>
        <dbReference type="Proteomes" id="UP000006867"/>
    </source>
</evidence>
<reference evidence="1 2" key="1">
    <citation type="journal article" date="2011" name="Front. Microbiol.">
        <title>Genomic signatures of strain selection and enhancement in Bacillus atrophaeus var. globigii, a historical biowarfare simulant.</title>
        <authorList>
            <person name="Gibbons H.S."/>
            <person name="Broomall S.M."/>
            <person name="McNew L.A."/>
            <person name="Daligault H."/>
            <person name="Chapman C."/>
            <person name="Bruce D."/>
            <person name="Karavis M."/>
            <person name="Krepps M."/>
            <person name="McGregor P.A."/>
            <person name="Hong C."/>
            <person name="Park K.H."/>
            <person name="Akmal A."/>
            <person name="Feldman A."/>
            <person name="Lin J.S."/>
            <person name="Chang W.E."/>
            <person name="Higgs B.W."/>
            <person name="Demirev P."/>
            <person name="Lindquist J."/>
            <person name="Liem A."/>
            <person name="Fochler E."/>
            <person name="Read T.D."/>
            <person name="Tapia R."/>
            <person name="Johnson S."/>
            <person name="Bishop-Lilly K.A."/>
            <person name="Detter C."/>
            <person name="Han C."/>
            <person name="Sozhamannan S."/>
            <person name="Rosenzweig C.N."/>
            <person name="Skowronski E.W."/>
        </authorList>
    </citation>
    <scope>NUCLEOTIDE SEQUENCE [LARGE SCALE GENOMIC DNA]</scope>
    <source>
        <strain evidence="1 2">1942</strain>
    </source>
</reference>
<keyword evidence="2" id="KW-1185">Reference proteome</keyword>
<gene>
    <name evidence="1" type="ordered locus">BATR1942_09060</name>
</gene>
<evidence type="ECO:0000313" key="1">
    <source>
        <dbReference type="EMBL" id="ADP32745.1"/>
    </source>
</evidence>